<comment type="caution">
    <text evidence="4">The sequence shown here is derived from an EMBL/GenBank/DDBJ whole genome shotgun (WGS) entry which is preliminary data.</text>
</comment>
<accession>A0ABU3NR86</accession>
<dbReference type="Pfam" id="PF13354">
    <property type="entry name" value="Beta-lactamase2"/>
    <property type="match status" value="1"/>
</dbReference>
<gene>
    <name evidence="4" type="ORF">QYE77_09875</name>
</gene>
<dbReference type="InterPro" id="IPR045155">
    <property type="entry name" value="Beta-lactam_cat"/>
</dbReference>
<protein>
    <submittedName>
        <fullName evidence="4">Serine hydrolase</fullName>
    </submittedName>
</protein>
<dbReference type="Proteomes" id="UP001254165">
    <property type="component" value="Unassembled WGS sequence"/>
</dbReference>
<dbReference type="Gene3D" id="3.40.710.10">
    <property type="entry name" value="DD-peptidase/beta-lactamase superfamily"/>
    <property type="match status" value="1"/>
</dbReference>
<keyword evidence="1" id="KW-0812">Transmembrane</keyword>
<dbReference type="InterPro" id="IPR022029">
    <property type="entry name" value="YoaR-like_PG-bd"/>
</dbReference>
<dbReference type="InterPro" id="IPR000871">
    <property type="entry name" value="Beta-lactam_class-A"/>
</dbReference>
<keyword evidence="5" id="KW-1185">Reference proteome</keyword>
<keyword evidence="4" id="KW-0378">Hydrolase</keyword>
<feature type="domain" description="YoaR-like putative peptidoglycan binding" evidence="2">
    <location>
        <begin position="82"/>
        <end position="194"/>
    </location>
</feature>
<dbReference type="PANTHER" id="PTHR35333:SF3">
    <property type="entry name" value="BETA-LACTAMASE-TYPE TRANSPEPTIDASE FOLD CONTAINING PROTEIN"/>
    <property type="match status" value="1"/>
</dbReference>
<dbReference type="Pfam" id="PF12229">
    <property type="entry name" value="PG_binding_4"/>
    <property type="match status" value="1"/>
</dbReference>
<evidence type="ECO:0000313" key="5">
    <source>
        <dbReference type="Proteomes" id="UP001254165"/>
    </source>
</evidence>
<dbReference type="SUPFAM" id="SSF56601">
    <property type="entry name" value="beta-lactamase/transpeptidase-like"/>
    <property type="match status" value="1"/>
</dbReference>
<keyword evidence="1" id="KW-0472">Membrane</keyword>
<dbReference type="GO" id="GO:0016787">
    <property type="term" value="F:hydrolase activity"/>
    <property type="evidence" value="ECO:0007669"/>
    <property type="project" value="UniProtKB-KW"/>
</dbReference>
<keyword evidence="1" id="KW-1133">Transmembrane helix</keyword>
<evidence type="ECO:0000259" key="3">
    <source>
        <dbReference type="Pfam" id="PF13354"/>
    </source>
</evidence>
<feature type="domain" description="Beta-lactamase class A catalytic" evidence="3">
    <location>
        <begin position="285"/>
        <end position="464"/>
    </location>
</feature>
<dbReference type="RefSeq" id="WP_315625240.1">
    <property type="nucleotide sequence ID" value="NZ_JAUHMF010000002.1"/>
</dbReference>
<dbReference type="PANTHER" id="PTHR35333">
    <property type="entry name" value="BETA-LACTAMASE"/>
    <property type="match status" value="1"/>
</dbReference>
<evidence type="ECO:0000259" key="2">
    <source>
        <dbReference type="Pfam" id="PF12229"/>
    </source>
</evidence>
<sequence>MRRNTSPIILRWVSVVLILLAVLLTVIQLVRFSRLRETFPAGTRIAGVPVGGLDRQQAAQRLTQIYGLPVELRYGEAIIQLRPSQVDFRLDLEGMLAAAEQQRSSGQSFWAAFWDFLWGRQPRAVDIPLRATYSQARLRAFLENEVAARYDQPPTPAEPIPGSTTFNPGKPGTVMDVERTLTLVDAALRNPTRRTINVVFAQTAPPRPSLQNLEVMLRQVLSTNNFDGVAEIYLLDLQNGQELDLAYAYGQKVAPGIAFTAASTMKIPIMVSVFRRLEEPLPAEITSLMEAMIEFSENDPADRLMEQVMDKNLGPLMVTEDIRTLGLENTFLAGFFYPGAPLLQRIQTPANQRTDVSTDPDPYNQTTAMDAGTLLGDIYQCAQTSGGTFAAAFPGQITQSECRLMINYLARNRIAVLIEAGLPEGTQIAHKHGWVTDPRDGLIHTISDAGIVYTPGGNYVLVIFLYHPVQLLFDPANLLIANLSQAVYNFYNLGRR</sequence>
<name>A0ABU3NR86_9CHLR</name>
<evidence type="ECO:0000256" key="1">
    <source>
        <dbReference type="SAM" id="Phobius"/>
    </source>
</evidence>
<dbReference type="EMBL" id="JAUHMF010000002">
    <property type="protein sequence ID" value="MDT8898577.1"/>
    <property type="molecule type" value="Genomic_DNA"/>
</dbReference>
<evidence type="ECO:0000313" key="4">
    <source>
        <dbReference type="EMBL" id="MDT8898577.1"/>
    </source>
</evidence>
<feature type="transmembrane region" description="Helical" evidence="1">
    <location>
        <begin position="12"/>
        <end position="30"/>
    </location>
</feature>
<reference evidence="4 5" key="1">
    <citation type="submission" date="2023-07" db="EMBL/GenBank/DDBJ databases">
        <title>Novel species of Thermanaerothrix with wide hydrolytic capabilities.</title>
        <authorList>
            <person name="Zayulina K.S."/>
            <person name="Podosokorskaya O.A."/>
            <person name="Elcheninov A.G."/>
        </authorList>
    </citation>
    <scope>NUCLEOTIDE SEQUENCE [LARGE SCALE GENOMIC DNA]</scope>
    <source>
        <strain evidence="4 5">4228-RoL</strain>
    </source>
</reference>
<dbReference type="InterPro" id="IPR012338">
    <property type="entry name" value="Beta-lactam/transpept-like"/>
</dbReference>
<proteinExistence type="predicted"/>
<organism evidence="4 5">
    <name type="scientific">Thermanaerothrix solaris</name>
    <dbReference type="NCBI Taxonomy" id="3058434"/>
    <lineage>
        <taxon>Bacteria</taxon>
        <taxon>Bacillati</taxon>
        <taxon>Chloroflexota</taxon>
        <taxon>Anaerolineae</taxon>
        <taxon>Anaerolineales</taxon>
        <taxon>Anaerolineaceae</taxon>
        <taxon>Thermanaerothrix</taxon>
    </lineage>
</organism>